<dbReference type="Proteomes" id="UP001337655">
    <property type="component" value="Unassembled WGS sequence"/>
</dbReference>
<evidence type="ECO:0000313" key="4">
    <source>
        <dbReference type="Proteomes" id="UP001337655"/>
    </source>
</evidence>
<keyword evidence="2" id="KW-0472">Membrane</keyword>
<comment type="caution">
    <text evidence="3">The sequence shown here is derived from an EMBL/GenBank/DDBJ whole genome shotgun (WGS) entry which is preliminary data.</text>
</comment>
<proteinExistence type="predicted"/>
<evidence type="ECO:0000256" key="1">
    <source>
        <dbReference type="SAM" id="MobiDB-lite"/>
    </source>
</evidence>
<dbReference type="EMBL" id="JAVRRT010000006">
    <property type="protein sequence ID" value="KAK5171111.1"/>
    <property type="molecule type" value="Genomic_DNA"/>
</dbReference>
<accession>A0AAV9PD39</accession>
<name>A0AAV9PD39_9PEZI</name>
<feature type="region of interest" description="Disordered" evidence="1">
    <location>
        <begin position="147"/>
        <end position="182"/>
    </location>
</feature>
<feature type="compositionally biased region" description="Polar residues" evidence="1">
    <location>
        <begin position="16"/>
        <end position="33"/>
    </location>
</feature>
<evidence type="ECO:0000313" key="3">
    <source>
        <dbReference type="EMBL" id="KAK5171111.1"/>
    </source>
</evidence>
<feature type="region of interest" description="Disordered" evidence="1">
    <location>
        <begin position="1"/>
        <end position="99"/>
    </location>
</feature>
<evidence type="ECO:0000256" key="2">
    <source>
        <dbReference type="SAM" id="Phobius"/>
    </source>
</evidence>
<feature type="transmembrane region" description="Helical" evidence="2">
    <location>
        <begin position="124"/>
        <end position="146"/>
    </location>
</feature>
<keyword evidence="2" id="KW-0812">Transmembrane</keyword>
<dbReference type="GeneID" id="89925601"/>
<sequence length="360" mass="38622">MPSNTLRQPAQKRISLPSSQRLTTITESANTTPLEAPPPIPRRSSRRNSASHSESNSWRFSRRWSGSGSSRSERSAPPPPYEWVPEPLAADGSDEEPKVVDERLEKLRRGEGDGKKRRGGWVRVGAIFAVVVVIAVALGMGLGVGLKKSKGGGGEDENAEGSSGGDGSDMPPQKFPLGEYNGSTDDTSVASFNWIISNTSSIYATNDTTTTPSDGVPANLTVSSSNDPFGITFTDKALTYVSPSSNVTSAHYTFSFTSTRRIIPSPAITADSTNAECFFNQTIFTANIYLSTERKFPSSSTSIGGYEPWPYAVEITQTAAGGNDVPDCYSTVDGQEGEPVTADLVPQPEESECSCEYRNY</sequence>
<dbReference type="AlphaFoldDB" id="A0AAV9PD39"/>
<feature type="compositionally biased region" description="Low complexity" evidence="1">
    <location>
        <begin position="47"/>
        <end position="70"/>
    </location>
</feature>
<organism evidence="3 4">
    <name type="scientific">Saxophila tyrrhenica</name>
    <dbReference type="NCBI Taxonomy" id="1690608"/>
    <lineage>
        <taxon>Eukaryota</taxon>
        <taxon>Fungi</taxon>
        <taxon>Dikarya</taxon>
        <taxon>Ascomycota</taxon>
        <taxon>Pezizomycotina</taxon>
        <taxon>Dothideomycetes</taxon>
        <taxon>Dothideomycetidae</taxon>
        <taxon>Mycosphaerellales</taxon>
        <taxon>Extremaceae</taxon>
        <taxon>Saxophila</taxon>
    </lineage>
</organism>
<reference evidence="3 4" key="1">
    <citation type="submission" date="2023-08" db="EMBL/GenBank/DDBJ databases">
        <title>Black Yeasts Isolated from many extreme environments.</title>
        <authorList>
            <person name="Coleine C."/>
            <person name="Stajich J.E."/>
            <person name="Selbmann L."/>
        </authorList>
    </citation>
    <scope>NUCLEOTIDE SEQUENCE [LARGE SCALE GENOMIC DNA]</scope>
    <source>
        <strain evidence="3 4">CCFEE 5935</strain>
    </source>
</reference>
<gene>
    <name evidence="3" type="ORF">LTR77_004255</name>
</gene>
<dbReference type="RefSeq" id="XP_064660139.1">
    <property type="nucleotide sequence ID" value="XM_064801509.1"/>
</dbReference>
<keyword evidence="4" id="KW-1185">Reference proteome</keyword>
<keyword evidence="2" id="KW-1133">Transmembrane helix</keyword>
<protein>
    <submittedName>
        <fullName evidence="3">Uncharacterized protein</fullName>
    </submittedName>
</protein>